<protein>
    <submittedName>
        <fullName evidence="1">Transcriptional regulator</fullName>
    </submittedName>
</protein>
<name>A0A5S4YLY3_9BRAD</name>
<accession>A0A5S4YLY3</accession>
<organism evidence="1 2">
    <name type="scientific">Bradyrhizobium hipponense</name>
    <dbReference type="NCBI Taxonomy" id="2605638"/>
    <lineage>
        <taxon>Bacteria</taxon>
        <taxon>Pseudomonadati</taxon>
        <taxon>Pseudomonadota</taxon>
        <taxon>Alphaproteobacteria</taxon>
        <taxon>Hyphomicrobiales</taxon>
        <taxon>Nitrobacteraceae</taxon>
        <taxon>Bradyrhizobium</taxon>
    </lineage>
</organism>
<evidence type="ECO:0000313" key="1">
    <source>
        <dbReference type="EMBL" id="TYO64664.1"/>
    </source>
</evidence>
<sequence length="63" mass="7096">MEGDRVLSFDDWCKLNGFSRSTGQRLIAAGNGPQFIKLSERRKGVTVAENRRWQASRLIETAA</sequence>
<comment type="caution">
    <text evidence="1">The sequence shown here is derived from an EMBL/GenBank/DDBJ whole genome shotgun (WGS) entry which is preliminary data.</text>
</comment>
<dbReference type="Proteomes" id="UP000324797">
    <property type="component" value="Unassembled WGS sequence"/>
</dbReference>
<proteinExistence type="predicted"/>
<dbReference type="EMBL" id="VSTH01000064">
    <property type="protein sequence ID" value="TYO64664.1"/>
    <property type="molecule type" value="Genomic_DNA"/>
</dbReference>
<reference evidence="1 2" key="1">
    <citation type="submission" date="2019-08" db="EMBL/GenBank/DDBJ databases">
        <title>Bradyrhizobium hipponensis sp. nov., a rhizobium isolated from a Lupinus angustifolius root nodule in Tunisia.</title>
        <authorList>
            <person name="Off K."/>
            <person name="Rejili M."/>
            <person name="Mars M."/>
            <person name="Brachmann A."/>
            <person name="Marin M."/>
        </authorList>
    </citation>
    <scope>NUCLEOTIDE SEQUENCE [LARGE SCALE GENOMIC DNA]</scope>
    <source>
        <strain evidence="2">aSej3</strain>
    </source>
</reference>
<gene>
    <name evidence="1" type="ORF">FXV83_20780</name>
</gene>
<dbReference type="AlphaFoldDB" id="A0A5S4YLY3"/>
<keyword evidence="2" id="KW-1185">Reference proteome</keyword>
<evidence type="ECO:0000313" key="2">
    <source>
        <dbReference type="Proteomes" id="UP000324797"/>
    </source>
</evidence>